<dbReference type="EMBL" id="JAFBMS010000559">
    <property type="protein sequence ID" value="KAG9330534.1"/>
    <property type="molecule type" value="Genomic_DNA"/>
</dbReference>
<dbReference type="Gene3D" id="3.40.1090.10">
    <property type="entry name" value="Cytosolic phospholipase A2 catalytic domain"/>
    <property type="match status" value="1"/>
</dbReference>
<dbReference type="GO" id="GO:0047498">
    <property type="term" value="F:calcium-dependent phospholipase A2 activity"/>
    <property type="evidence" value="ECO:0007669"/>
    <property type="project" value="TreeGrafter"/>
</dbReference>
<organism evidence="1 2">
    <name type="scientific">Albula glossodonta</name>
    <name type="common">roundjaw bonefish</name>
    <dbReference type="NCBI Taxonomy" id="121402"/>
    <lineage>
        <taxon>Eukaryota</taxon>
        <taxon>Metazoa</taxon>
        <taxon>Chordata</taxon>
        <taxon>Craniata</taxon>
        <taxon>Vertebrata</taxon>
        <taxon>Euteleostomi</taxon>
        <taxon>Actinopterygii</taxon>
        <taxon>Neopterygii</taxon>
        <taxon>Teleostei</taxon>
        <taxon>Albuliformes</taxon>
        <taxon>Albulidae</taxon>
        <taxon>Albula</taxon>
    </lineage>
</organism>
<dbReference type="PANTHER" id="PTHR10728">
    <property type="entry name" value="CYTOSOLIC PHOSPHOLIPASE A2"/>
    <property type="match status" value="1"/>
</dbReference>
<sequence length="230" mass="26694">IDQSRLSDTKVDPINPYPIYTVNDQDLKKKGHNKACWFELSPHEVGYSHLGAFIDTSVFRSCFEAGELKKKVEERDMLYLQDISGFSAVKSRSVKDEINVQEEEARMMIAELLRQYDCIEDWDWNEDPMGVNRRCSEKNGSLTAWFQSCKDEFSKIGSYFSMLSDVTQIVLKTMEVMANWSWGKKYNFLYKYPAEEGKFPEELLSETHRHLEDAGILLNSPYVAALRAER</sequence>
<dbReference type="GO" id="GO:0005509">
    <property type="term" value="F:calcium ion binding"/>
    <property type="evidence" value="ECO:0007669"/>
    <property type="project" value="TreeGrafter"/>
</dbReference>
<comment type="caution">
    <text evidence="1">The sequence shown here is derived from an EMBL/GenBank/DDBJ whole genome shotgun (WGS) entry which is preliminary data.</text>
</comment>
<evidence type="ECO:0000313" key="1">
    <source>
        <dbReference type="EMBL" id="KAG9330534.1"/>
    </source>
</evidence>
<protein>
    <submittedName>
        <fullName evidence="1">Uncharacterized protein</fullName>
    </submittedName>
</protein>
<name>A0A8T2MQZ2_9TELE</name>
<dbReference type="OrthoDB" id="270970at2759"/>
<keyword evidence="2" id="KW-1185">Reference proteome</keyword>
<feature type="non-terminal residue" evidence="1">
    <location>
        <position position="1"/>
    </location>
</feature>
<dbReference type="GO" id="GO:0005544">
    <property type="term" value="F:calcium-dependent phospholipid binding"/>
    <property type="evidence" value="ECO:0007669"/>
    <property type="project" value="TreeGrafter"/>
</dbReference>
<dbReference type="GO" id="GO:0005635">
    <property type="term" value="C:nuclear envelope"/>
    <property type="evidence" value="ECO:0007669"/>
    <property type="project" value="TreeGrafter"/>
</dbReference>
<dbReference type="GO" id="GO:0005829">
    <property type="term" value="C:cytosol"/>
    <property type="evidence" value="ECO:0007669"/>
    <property type="project" value="TreeGrafter"/>
</dbReference>
<evidence type="ECO:0000313" key="2">
    <source>
        <dbReference type="Proteomes" id="UP000824540"/>
    </source>
</evidence>
<reference evidence="1" key="1">
    <citation type="thesis" date="2021" institute="BYU ScholarsArchive" country="Provo, UT, USA">
        <title>Applications of and Algorithms for Genome Assembly and Genomic Analyses with an Emphasis on Marine Teleosts.</title>
        <authorList>
            <person name="Pickett B.D."/>
        </authorList>
    </citation>
    <scope>NUCLEOTIDE SEQUENCE</scope>
    <source>
        <strain evidence="1">HI-2016</strain>
    </source>
</reference>
<dbReference type="PANTHER" id="PTHR10728:SF39">
    <property type="entry name" value="CYTOSOLIC PHOSPHOLIPASE A2 GAMMA"/>
    <property type="match status" value="1"/>
</dbReference>
<dbReference type="GO" id="GO:0046475">
    <property type="term" value="P:glycerophospholipid catabolic process"/>
    <property type="evidence" value="ECO:0007669"/>
    <property type="project" value="TreeGrafter"/>
</dbReference>
<proteinExistence type="predicted"/>
<feature type="non-terminal residue" evidence="1">
    <location>
        <position position="230"/>
    </location>
</feature>
<dbReference type="AlphaFoldDB" id="A0A8T2MQZ2"/>
<dbReference type="SUPFAM" id="SSF52151">
    <property type="entry name" value="FabD/lysophospholipase-like"/>
    <property type="match status" value="1"/>
</dbReference>
<dbReference type="Proteomes" id="UP000824540">
    <property type="component" value="Unassembled WGS sequence"/>
</dbReference>
<gene>
    <name evidence="1" type="ORF">JZ751_024013</name>
</gene>
<dbReference type="GO" id="GO:0005654">
    <property type="term" value="C:nucleoplasm"/>
    <property type="evidence" value="ECO:0007669"/>
    <property type="project" value="TreeGrafter"/>
</dbReference>
<dbReference type="InterPro" id="IPR016035">
    <property type="entry name" value="Acyl_Trfase/lysoPLipase"/>
</dbReference>
<accession>A0A8T2MQZ2</accession>